<dbReference type="OrthoDB" id="418242at2759"/>
<feature type="region of interest" description="Disordered" evidence="7">
    <location>
        <begin position="156"/>
        <end position="189"/>
    </location>
</feature>
<dbReference type="STRING" id="1890683.A0A427XZ88"/>
<sequence>MSQDNPSSGLGRSSEAGPSRPPPAVALGGGGGGGSGVHVNSDDEPGPYSDPANLTRIYPFATYTPTARVAEHISPHVVTYPTPSSSSATYPQYADYFQRIDNPRSAEDMALRQGAQQRVDQLLRDGGPGYSNPYLPAPLPTAPNFTVQQPQPLPYTFLPSYLPSPTARQPPTPSSLPDTSPPPSSTSATDYFEQFVTNALSRGQPVSTPHMVPTPAPGDIKPVSRDVRSGSVSSVATSSATPTISRRISRMALTPGESPDPPSWNGTGPSPTKKHKTNSHRQGSPTPRTAQTLPARSSSTSSPVPIVPAGYLKSRPSLPTQWRSEPTKITPRTQIVVEIPARRLSVATSVGEDDSPDELDWGTDDRLDRDGDWRMSSTFRSPSSVSYGGAGPRDTGSARTGERDMRTMMQKLQTLLDDIFEESDNFPAEVTLDDLTSSKFFDRISKDGQQPLLSARAITKIIRYVSRVQNSKRKQTAAEEGFFWDEEALKRLFRLLEREMREMETAVPFPEDKRAVANGDKAKKGKKGKGKKGSQSPERESVEIGDDGGELAEDELAAHDEVLRGIGTAGLAAECCLVIFDGEGISKTLYSEDLLSTCVAVVKDEMTKVIFPVMEGLAGEKVSSRYLSHLVNLESAGNTTRPKALSPLFVHPRLCAIAQSATGALPRLAHLIGRPDISFSDGLVIRTVYLSIAPLFVNEPVGKKGRGKDSGKDSASVMKGIRTEALGCLRGASAYGVTTRIRKLRSSAVDLALDGKESKPKTDLGEEEAQICGEMMDSALRSARVVSAYLVKRRTSRETDYKLVLDTFVSDILAVLYRPEWPAASLYLSVFSKLMITAVEDQATGNEAAVAKNIALDYLGDIATKLKTVQLDAESGGDVPSLDQIISEADPAGASRLIKAQYTIHTYLSSATKDDGMFSSALRKTTSVVEKLAAEKSEEAEEDKVALHGILQLLGAASRDIWYGDGGLFEVIDPKQAQLANQASIAVSRGRSLQSAFDPILHALIGALDFSVVGMRAKALRGLSGIVVVDPEILGLSHVRRAFEDRLSDPSPQVRDVAVELVGKYVVQRPHLARDYYPHIAQRVTDSGLGVRKRVVKLLRGIFTNEQSKDIRIDICCQMVILVADQDETVKGLVSMLFPAVLPGGAADAAGLLVDFIGDFKGSNALLEAALREVSRELDASGNAKRAEEAVDALIVRLTDATEQEDFDSLSHIRAISLLCAGQPAVIDTAKATVLLTYLRPPSKADERETNDLLLRIFRLSIPHMPRAASNFATDLTKALLPMISKPSGGLSALKETIGCFCAVTTYLTKDYIRLVTVLRACEGKIRAIRNEYLKTGSVPSQTQAAAMMLYITALIAEHCNLDQIAMENEVVKAELQKIDSHLFDIFLDFARMPIDQNAPTNCLGESRIVDVTDGRFSLPVLPRPHAARGDDAVDAIRIHGTGRGEPRETAPCDPRVSRVGSREEICRSLEGYAGTHREHVRPVRLGQNIEHIRDGAKSHHEDTQQAAMDVLAFTVNQALYHPLACMPILIALETSENDTVADRALELHATLHQKHATLVNVQYLACVKAAYSYQRSITSEVIGHRDGLALLSRWYGLLGEKRAWKHEFLRALCRTFDHDDQKVLQEEVMTVIQALGSVVSTCTPLVSVLEKAQVEGAPTDSIEGKRVIMGDADGDGGKADQLINASIVVCIAMLTKNHLLHAYSLSEDKCLKHIAGKKSVLGDKPAGSDHGGDFTSQQTTFLQLVQEDGHIDMEL</sequence>
<evidence type="ECO:0000313" key="9">
    <source>
        <dbReference type="EMBL" id="RSH84025.1"/>
    </source>
</evidence>
<dbReference type="GO" id="GO:0061775">
    <property type="term" value="F:cohesin loader activity"/>
    <property type="evidence" value="ECO:0007669"/>
    <property type="project" value="InterPro"/>
</dbReference>
<comment type="similarity">
    <text evidence="2 6">Belongs to the SCC2/Nipped-B family.</text>
</comment>
<evidence type="ECO:0000256" key="5">
    <source>
        <dbReference type="ARBA" id="ARBA00023306"/>
    </source>
</evidence>
<feature type="compositionally biased region" description="Pro residues" evidence="7">
    <location>
        <begin position="168"/>
        <end position="184"/>
    </location>
</feature>
<feature type="region of interest" description="Disordered" evidence="7">
    <location>
        <begin position="202"/>
        <end position="326"/>
    </location>
</feature>
<dbReference type="GO" id="GO:0071169">
    <property type="term" value="P:establishment of protein localization to chromatin"/>
    <property type="evidence" value="ECO:0007669"/>
    <property type="project" value="TreeGrafter"/>
</dbReference>
<feature type="compositionally biased region" description="Gly residues" evidence="7">
    <location>
        <begin position="27"/>
        <end position="36"/>
    </location>
</feature>
<reference evidence="9 10" key="1">
    <citation type="submission" date="2018-11" db="EMBL/GenBank/DDBJ databases">
        <title>Genome sequence of Saitozyma podzolica DSM 27192.</title>
        <authorList>
            <person name="Aliyu H."/>
            <person name="Gorte O."/>
            <person name="Ochsenreither K."/>
        </authorList>
    </citation>
    <scope>NUCLEOTIDE SEQUENCE [LARGE SCALE GENOMIC DNA]</scope>
    <source>
        <strain evidence="9 10">DSM 27192</strain>
    </source>
</reference>
<dbReference type="InterPro" id="IPR026003">
    <property type="entry name" value="Cohesin_HEAT"/>
</dbReference>
<evidence type="ECO:0000256" key="7">
    <source>
        <dbReference type="SAM" id="MobiDB-lite"/>
    </source>
</evidence>
<dbReference type="Pfam" id="PF12830">
    <property type="entry name" value="Nipped-B_C"/>
    <property type="match status" value="1"/>
</dbReference>
<dbReference type="InterPro" id="IPR033031">
    <property type="entry name" value="Scc2/Nipped-B"/>
</dbReference>
<dbReference type="InterPro" id="IPR024986">
    <property type="entry name" value="Nipped-B_C"/>
</dbReference>
<evidence type="ECO:0000256" key="1">
    <source>
        <dbReference type="ARBA" id="ARBA00004123"/>
    </source>
</evidence>
<dbReference type="CDD" id="cd23958">
    <property type="entry name" value="SCC2"/>
    <property type="match status" value="1"/>
</dbReference>
<feature type="compositionally biased region" description="Acidic residues" evidence="7">
    <location>
        <begin position="351"/>
        <end position="362"/>
    </location>
</feature>
<feature type="region of interest" description="Disordered" evidence="7">
    <location>
        <begin position="1"/>
        <end position="54"/>
    </location>
</feature>
<dbReference type="Pfam" id="PF12765">
    <property type="entry name" value="Cohesin_HEAT"/>
    <property type="match status" value="1"/>
</dbReference>
<proteinExistence type="inferred from homology"/>
<gene>
    <name evidence="9" type="primary">SCC2</name>
    <name evidence="9" type="ORF">EHS25_005270</name>
</gene>
<evidence type="ECO:0000256" key="6">
    <source>
        <dbReference type="RuleBase" id="RU364107"/>
    </source>
</evidence>
<dbReference type="GO" id="GO:0090694">
    <property type="term" value="C:Scc2-Scc4 cohesin loading complex"/>
    <property type="evidence" value="ECO:0007669"/>
    <property type="project" value="TreeGrafter"/>
</dbReference>
<dbReference type="SUPFAM" id="SSF48371">
    <property type="entry name" value="ARM repeat"/>
    <property type="match status" value="1"/>
</dbReference>
<feature type="compositionally biased region" description="Polar residues" evidence="7">
    <location>
        <begin position="375"/>
        <end position="386"/>
    </location>
</feature>
<dbReference type="GO" id="GO:0003682">
    <property type="term" value="F:chromatin binding"/>
    <property type="evidence" value="ECO:0007669"/>
    <property type="project" value="TreeGrafter"/>
</dbReference>
<dbReference type="GO" id="GO:0010468">
    <property type="term" value="P:regulation of gene expression"/>
    <property type="evidence" value="ECO:0007669"/>
    <property type="project" value="InterPro"/>
</dbReference>
<dbReference type="EMBL" id="RSCD01000022">
    <property type="protein sequence ID" value="RSH84025.1"/>
    <property type="molecule type" value="Genomic_DNA"/>
</dbReference>
<dbReference type="GO" id="GO:0034087">
    <property type="term" value="P:establishment of mitotic sister chromatid cohesion"/>
    <property type="evidence" value="ECO:0007669"/>
    <property type="project" value="TreeGrafter"/>
</dbReference>
<evidence type="ECO:0000256" key="3">
    <source>
        <dbReference type="ARBA" id="ARBA00022737"/>
    </source>
</evidence>
<accession>A0A427XZ88</accession>
<comment type="subcellular location">
    <subcellularLocation>
        <location evidence="1 6">Nucleus</location>
    </subcellularLocation>
</comment>
<name>A0A427XZ88_9TREE</name>
<dbReference type="InterPro" id="IPR016024">
    <property type="entry name" value="ARM-type_fold"/>
</dbReference>
<feature type="compositionally biased region" description="Basic residues" evidence="7">
    <location>
        <begin position="523"/>
        <end position="532"/>
    </location>
</feature>
<dbReference type="PANTHER" id="PTHR21704:SF18">
    <property type="entry name" value="NIPPED-B-LIKE PROTEIN"/>
    <property type="match status" value="1"/>
</dbReference>
<evidence type="ECO:0000256" key="2">
    <source>
        <dbReference type="ARBA" id="ARBA00009252"/>
    </source>
</evidence>
<evidence type="ECO:0000256" key="4">
    <source>
        <dbReference type="ARBA" id="ARBA00023242"/>
    </source>
</evidence>
<feature type="compositionally biased region" description="Polar residues" evidence="7">
    <location>
        <begin position="1"/>
        <end position="11"/>
    </location>
</feature>
<comment type="caution">
    <text evidence="9">The sequence shown here is derived from an EMBL/GenBank/DDBJ whole genome shotgun (WGS) entry which is preliminary data.</text>
</comment>
<dbReference type="Proteomes" id="UP000279259">
    <property type="component" value="Unassembled WGS sequence"/>
</dbReference>
<feature type="region of interest" description="Disordered" evidence="7">
    <location>
        <begin position="372"/>
        <end position="402"/>
    </location>
</feature>
<evidence type="ECO:0000313" key="10">
    <source>
        <dbReference type="Proteomes" id="UP000279259"/>
    </source>
</evidence>
<dbReference type="InterPro" id="IPR011989">
    <property type="entry name" value="ARM-like"/>
</dbReference>
<keyword evidence="10" id="KW-1185">Reference proteome</keyword>
<protein>
    <recommendedName>
        <fullName evidence="6">Sister chromatid cohesion protein</fullName>
    </recommendedName>
</protein>
<keyword evidence="5 6" id="KW-0131">Cell cycle</keyword>
<dbReference type="GO" id="GO:1990414">
    <property type="term" value="P:replication-born double-strand break repair via sister chromatid exchange"/>
    <property type="evidence" value="ECO:0007669"/>
    <property type="project" value="TreeGrafter"/>
</dbReference>
<feature type="domain" description="Sister chromatid cohesion C-terminal" evidence="8">
    <location>
        <begin position="1490"/>
        <end position="1623"/>
    </location>
</feature>
<feature type="compositionally biased region" description="Low complexity" evidence="7">
    <location>
        <begin position="229"/>
        <end position="241"/>
    </location>
</feature>
<dbReference type="GO" id="GO:0140588">
    <property type="term" value="P:chromatin looping"/>
    <property type="evidence" value="ECO:0007669"/>
    <property type="project" value="InterPro"/>
</dbReference>
<feature type="region of interest" description="Disordered" evidence="7">
    <location>
        <begin position="347"/>
        <end position="366"/>
    </location>
</feature>
<keyword evidence="3 6" id="KW-0677">Repeat</keyword>
<organism evidence="9 10">
    <name type="scientific">Saitozyma podzolica</name>
    <dbReference type="NCBI Taxonomy" id="1890683"/>
    <lineage>
        <taxon>Eukaryota</taxon>
        <taxon>Fungi</taxon>
        <taxon>Dikarya</taxon>
        <taxon>Basidiomycota</taxon>
        <taxon>Agaricomycotina</taxon>
        <taxon>Tremellomycetes</taxon>
        <taxon>Tremellales</taxon>
        <taxon>Trimorphomycetaceae</taxon>
        <taxon>Saitozyma</taxon>
    </lineage>
</organism>
<keyword evidence="4 6" id="KW-0539">Nucleus</keyword>
<feature type="compositionally biased region" description="Polar residues" evidence="7">
    <location>
        <begin position="280"/>
        <end position="296"/>
    </location>
</feature>
<feature type="region of interest" description="Disordered" evidence="7">
    <location>
        <begin position="507"/>
        <end position="547"/>
    </location>
</feature>
<dbReference type="Gene3D" id="1.25.10.10">
    <property type="entry name" value="Leucine-rich Repeat Variant"/>
    <property type="match status" value="1"/>
</dbReference>
<evidence type="ECO:0000259" key="8">
    <source>
        <dbReference type="Pfam" id="PF12830"/>
    </source>
</evidence>
<dbReference type="PANTHER" id="PTHR21704">
    <property type="entry name" value="NIPPED-B-LIKE PROTEIN DELANGIN SCC2-RELATED"/>
    <property type="match status" value="1"/>
</dbReference>